<evidence type="ECO:0008006" key="4">
    <source>
        <dbReference type="Google" id="ProtNLM"/>
    </source>
</evidence>
<evidence type="ECO:0000313" key="3">
    <source>
        <dbReference type="Proteomes" id="UP001159364"/>
    </source>
</evidence>
<gene>
    <name evidence="2" type="ORF">K2173_025292</name>
</gene>
<evidence type="ECO:0000256" key="1">
    <source>
        <dbReference type="SAM" id="MobiDB-lite"/>
    </source>
</evidence>
<name>A0AAV8UDH1_9ROSI</name>
<feature type="compositionally biased region" description="Basic and acidic residues" evidence="1">
    <location>
        <begin position="273"/>
        <end position="282"/>
    </location>
</feature>
<dbReference type="PANTHER" id="PTHR31152:SF19">
    <property type="entry name" value="PLAC8 FAMILY PROTEIN"/>
    <property type="match status" value="1"/>
</dbReference>
<proteinExistence type="predicted"/>
<comment type="caution">
    <text evidence="2">The sequence shown here is derived from an EMBL/GenBank/DDBJ whole genome shotgun (WGS) entry which is preliminary data.</text>
</comment>
<organism evidence="2 3">
    <name type="scientific">Erythroxylum novogranatense</name>
    <dbReference type="NCBI Taxonomy" id="1862640"/>
    <lineage>
        <taxon>Eukaryota</taxon>
        <taxon>Viridiplantae</taxon>
        <taxon>Streptophyta</taxon>
        <taxon>Embryophyta</taxon>
        <taxon>Tracheophyta</taxon>
        <taxon>Spermatophyta</taxon>
        <taxon>Magnoliopsida</taxon>
        <taxon>eudicotyledons</taxon>
        <taxon>Gunneridae</taxon>
        <taxon>Pentapetalae</taxon>
        <taxon>rosids</taxon>
        <taxon>fabids</taxon>
        <taxon>Malpighiales</taxon>
        <taxon>Erythroxylaceae</taxon>
        <taxon>Erythroxylum</taxon>
    </lineage>
</organism>
<dbReference type="AlphaFoldDB" id="A0AAV8UDH1"/>
<dbReference type="EMBL" id="JAIWQS010000008">
    <property type="protein sequence ID" value="KAJ8900515.1"/>
    <property type="molecule type" value="Genomic_DNA"/>
</dbReference>
<feature type="region of interest" description="Disordered" evidence="1">
    <location>
        <begin position="191"/>
        <end position="282"/>
    </location>
</feature>
<reference evidence="2 3" key="1">
    <citation type="submission" date="2021-09" db="EMBL/GenBank/DDBJ databases">
        <title>Genomic insights and catalytic innovation underlie evolution of tropane alkaloids biosynthesis.</title>
        <authorList>
            <person name="Wang Y.-J."/>
            <person name="Tian T."/>
            <person name="Huang J.-P."/>
            <person name="Huang S.-X."/>
        </authorList>
    </citation>
    <scope>NUCLEOTIDE SEQUENCE [LARGE SCALE GENOMIC DNA]</scope>
    <source>
        <strain evidence="2">KIB-2018</strain>
        <tissue evidence="2">Leaf</tissue>
    </source>
</reference>
<sequence length="282" mass="31696">MDQVEKMQSRQSYRNVWHADLMDTIAVDTPYCCFSMFCGPCSSYLLRKRALYNDMSRYVCCAGYCPCSGSCGEKNCPEFCLCTEVFCCFSNSVASTRFLLQDEFNIQTTKCDNCIIGFMFCLQQLACICSIVACITGIDDLEELAMLLNRLADMVFCTVCACIQTQHKLEMDKRDGKLEPRPVMGVPPVQQMSRLAQPPPPPVPLAYASHPPPPPPPYAQYPPGQPQGYPPPGYPPHGYPQPYMYPPPHGYPQTQPYPPPTEYSKSPVTESSEQDKRRKDSM</sequence>
<evidence type="ECO:0000313" key="2">
    <source>
        <dbReference type="EMBL" id="KAJ8900515.1"/>
    </source>
</evidence>
<protein>
    <recommendedName>
        <fullName evidence="4">PLAC8 family protein</fullName>
    </recommendedName>
</protein>
<dbReference type="Proteomes" id="UP001159364">
    <property type="component" value="Linkage Group LG08"/>
</dbReference>
<accession>A0AAV8UDH1</accession>
<feature type="compositionally biased region" description="Pro residues" evidence="1">
    <location>
        <begin position="197"/>
        <end position="261"/>
    </location>
</feature>
<dbReference type="PANTHER" id="PTHR31152">
    <property type="entry name" value="PLAC8 FAMILY PROTEIN"/>
    <property type="match status" value="1"/>
</dbReference>
<keyword evidence="3" id="KW-1185">Reference proteome</keyword>